<gene>
    <name evidence="7" type="primary">dgcA</name>
    <name evidence="7" type="ORF">V6255_10140</name>
</gene>
<comment type="caution">
    <text evidence="7">The sequence shown here is derived from an EMBL/GenBank/DDBJ whole genome shotgun (WGS) entry which is preliminary data.</text>
</comment>
<keyword evidence="2 5" id="KW-0479">Metal-binding</keyword>
<comment type="similarity">
    <text evidence="1 5">Belongs to the mandelate racemase/muconate lactonizing enzyme family.</text>
</comment>
<comment type="cofactor">
    <cofactor evidence="5">
        <name>Mg(2+)</name>
        <dbReference type="ChEBI" id="CHEBI:18420"/>
    </cofactor>
    <text evidence="5">Binds 1 Mg(2+) ion per subunit.</text>
</comment>
<evidence type="ECO:0000313" key="8">
    <source>
        <dbReference type="Proteomes" id="UP001366060"/>
    </source>
</evidence>
<evidence type="ECO:0000256" key="2">
    <source>
        <dbReference type="ARBA" id="ARBA00022723"/>
    </source>
</evidence>
<feature type="domain" description="Mandelate racemase/muconate lactonizing enzyme C-terminal" evidence="6">
    <location>
        <begin position="129"/>
        <end position="220"/>
    </location>
</feature>
<dbReference type="SFLD" id="SFLDF00010">
    <property type="entry name" value="dipeptide_epimerase"/>
    <property type="match status" value="1"/>
</dbReference>
<evidence type="ECO:0000256" key="3">
    <source>
        <dbReference type="ARBA" id="ARBA00022842"/>
    </source>
</evidence>
<dbReference type="PANTHER" id="PTHR48080">
    <property type="entry name" value="D-GALACTONATE DEHYDRATASE-RELATED"/>
    <property type="match status" value="1"/>
</dbReference>
<organism evidence="7 8">
    <name type="scientific">Psychromonas arctica</name>
    <dbReference type="NCBI Taxonomy" id="168275"/>
    <lineage>
        <taxon>Bacteria</taxon>
        <taxon>Pseudomonadati</taxon>
        <taxon>Pseudomonadota</taxon>
        <taxon>Gammaproteobacteria</taxon>
        <taxon>Alteromonadales</taxon>
        <taxon>Psychromonadaceae</taxon>
        <taxon>Psychromonas</taxon>
    </lineage>
</organism>
<keyword evidence="3 5" id="KW-0460">Magnesium</keyword>
<dbReference type="NCBIfam" id="NF011708">
    <property type="entry name" value="PRK15129.1"/>
    <property type="match status" value="1"/>
</dbReference>
<dbReference type="EC" id="5.1.1.-" evidence="5"/>
<dbReference type="InterPro" id="IPR029065">
    <property type="entry name" value="Enolase_C-like"/>
</dbReference>
<dbReference type="Gene3D" id="3.20.20.120">
    <property type="entry name" value="Enolase-like C-terminal domain"/>
    <property type="match status" value="1"/>
</dbReference>
<dbReference type="Gene3D" id="3.30.390.10">
    <property type="entry name" value="Enolase-like, N-terminal domain"/>
    <property type="match status" value="1"/>
</dbReference>
<dbReference type="InterPro" id="IPR036849">
    <property type="entry name" value="Enolase-like_C_sf"/>
</dbReference>
<dbReference type="PANTHER" id="PTHR48080:SF3">
    <property type="entry name" value="ENOLASE SUPERFAMILY MEMBER DDB_G0284701"/>
    <property type="match status" value="1"/>
</dbReference>
<dbReference type="Pfam" id="PF02746">
    <property type="entry name" value="MR_MLE_N"/>
    <property type="match status" value="1"/>
</dbReference>
<sequence>MKVNLLHESWLIEGSFTISRGSRTHANVVVVELQQGEHTGRGECVPYARYDESIESVIAELAALKDKIAAGLTRQNMQTLLPAGAARNALDCAYWDLACKQSGKRIWQQLEVSQPEPIITAFTLSLDTPERMKAAAIKNAHRPLLKLKLAGEGDVERVAAVREGSPKARIIVDANEGWNEQQYLDMVPELVKLGVEMIEQPFPASDDAALAHLPRPITLCADESCHDSSSLKNITGRYDMINIKLDKTGGLTEAIALKEEAEKAGLQVMVGCMVATSLAMAPAFIVAQNVQIVDLDGPLLLAEDRQSGIQFDESLMNFYQATLWG</sequence>
<evidence type="ECO:0000256" key="4">
    <source>
        <dbReference type="ARBA" id="ARBA00023235"/>
    </source>
</evidence>
<dbReference type="CDD" id="cd03319">
    <property type="entry name" value="L-Ala-DL-Glu_epimerase"/>
    <property type="match status" value="1"/>
</dbReference>
<reference evidence="7 8" key="1">
    <citation type="submission" date="2024-02" db="EMBL/GenBank/DDBJ databases">
        <title>Bacteria isolated from the canopy kelp, Nereocystis luetkeana.</title>
        <authorList>
            <person name="Pfister C.A."/>
            <person name="Younker I.T."/>
            <person name="Light S.H."/>
        </authorList>
    </citation>
    <scope>NUCLEOTIDE SEQUENCE [LARGE SCALE GENOMIC DNA]</scope>
    <source>
        <strain evidence="7 8">TI.2.07</strain>
    </source>
</reference>
<evidence type="ECO:0000256" key="1">
    <source>
        <dbReference type="ARBA" id="ARBA00008031"/>
    </source>
</evidence>
<name>A0ABU9HC67_9GAMM</name>
<evidence type="ECO:0000313" key="7">
    <source>
        <dbReference type="EMBL" id="MEL0659495.1"/>
    </source>
</evidence>
<keyword evidence="8" id="KW-1185">Reference proteome</keyword>
<evidence type="ECO:0000259" key="6">
    <source>
        <dbReference type="SMART" id="SM00922"/>
    </source>
</evidence>
<accession>A0ABU9HC67</accession>
<dbReference type="NCBIfam" id="NF042940">
    <property type="entry name" value="racemase_DgcA"/>
    <property type="match status" value="1"/>
</dbReference>
<keyword evidence="4 5" id="KW-0413">Isomerase</keyword>
<dbReference type="SFLD" id="SFLDS00001">
    <property type="entry name" value="Enolase"/>
    <property type="match status" value="1"/>
</dbReference>
<dbReference type="SUPFAM" id="SSF51604">
    <property type="entry name" value="Enolase C-terminal domain-like"/>
    <property type="match status" value="1"/>
</dbReference>
<dbReference type="EMBL" id="JBAKBA010000021">
    <property type="protein sequence ID" value="MEL0659495.1"/>
    <property type="molecule type" value="Genomic_DNA"/>
</dbReference>
<proteinExistence type="inferred from homology"/>
<dbReference type="InterPro" id="IPR034593">
    <property type="entry name" value="DgoD-like"/>
</dbReference>
<dbReference type="Pfam" id="PF13378">
    <property type="entry name" value="MR_MLE_C"/>
    <property type="match status" value="1"/>
</dbReference>
<dbReference type="RefSeq" id="WP_341628046.1">
    <property type="nucleotide sequence ID" value="NZ_JBAKBA010000021.1"/>
</dbReference>
<dbReference type="Proteomes" id="UP001366060">
    <property type="component" value="Unassembled WGS sequence"/>
</dbReference>
<evidence type="ECO:0000256" key="5">
    <source>
        <dbReference type="RuleBase" id="RU366006"/>
    </source>
</evidence>
<dbReference type="InterPro" id="IPR013341">
    <property type="entry name" value="Mandelate_racemase_N_dom"/>
</dbReference>
<dbReference type="InterPro" id="IPR029017">
    <property type="entry name" value="Enolase-like_N"/>
</dbReference>
<dbReference type="InterPro" id="IPR013342">
    <property type="entry name" value="Mandelate_racemase_C"/>
</dbReference>
<dbReference type="InterPro" id="IPR034603">
    <property type="entry name" value="Dipeptide_epimerase"/>
</dbReference>
<dbReference type="SMART" id="SM00922">
    <property type="entry name" value="MR_MLE"/>
    <property type="match status" value="1"/>
</dbReference>
<dbReference type="SFLD" id="SFLDG00180">
    <property type="entry name" value="muconate_cycloisomerase"/>
    <property type="match status" value="1"/>
</dbReference>
<protein>
    <recommendedName>
        <fullName evidence="5">Dipeptide epimerase</fullName>
        <ecNumber evidence="5">5.1.1.-</ecNumber>
    </recommendedName>
</protein>
<dbReference type="SUPFAM" id="SSF54826">
    <property type="entry name" value="Enolase N-terminal domain-like"/>
    <property type="match status" value="1"/>
</dbReference>